<dbReference type="InterPro" id="IPR001841">
    <property type="entry name" value="Znf_RING"/>
</dbReference>
<dbReference type="AlphaFoldDB" id="A0AAD8J1F1"/>
<feature type="compositionally biased region" description="Basic and acidic residues" evidence="3">
    <location>
        <begin position="556"/>
        <end position="568"/>
    </location>
</feature>
<dbReference type="SMART" id="SM00361">
    <property type="entry name" value="RRM_1"/>
    <property type="match status" value="1"/>
</dbReference>
<dbReference type="InterPro" id="IPR013083">
    <property type="entry name" value="Znf_RING/FYVE/PHD"/>
</dbReference>
<sequence length="1026" mass="113254">MSDQGEKTCPLCAEEMDLTDQQLKPCKCGYDICVWCWHHIMDMAEKDGTEGRCPACRTPYDKEKIVETSAKFERLVAEMSMEKKTKAKSKSKTSDGRKQLTSVRVVQRNLVYIMGLPLDLADEDLLQGKEYFAQYGKVLKVSISRTSAGTIQQFPNETCSVYITYSKEEEAVRCIKSVHGFTLDGRPLKACFGTTKYCHAWLRNAPCNNRDCLYLHEIGSHEVSFSKDEIISSYTRSRVQQIGGATYDPHPRSGNVLPPPADEFYSNNYSSLGKPSNKIATSNTDIQSDNILGASVWQTPASSVRSSPPNSSSGRSVSLPAAASWGVRTSNSQPPSVNVASSKQKPDTCSGSLPFSTVVANPTQVSSIQSDVQKKPNEAVLVTRQKGKLELEVSEKVDQRTTSYALATPGHPITPIPSVQYIDSLKEKDDSANMSHKFEKVDRRTTSYTPAISGQLVTSVPTTLYIDSVKDKDDLLNMSRNPVSSYDNFDGSRSISAEREPVPVVETEFEKVCSDMPALRIDAPRLQRCISEQHGDPLSLNGASNMATLRRDAFVSREHSELQSHDQSKAAGSTSSEFEDDLLSFNVQRIKDPEVVSHRSNLPSLSQPFNHTSRILSANVSVDPLTVNNKIVDKGSLSKVYNIPSSSNGYTENLASRFTKLDNGDNNSYMPSDGGKHAVDDIGESSIISNILSMDFDSWDDSLGSPRNLAKLLGEAENKQGPHGVSTSWKVQTSNQSRFSFAREDDEVPKFEPSFSNFGQSQDNHHSFGNGFASNGDYYLGKSNNLSSFNSEDPGNFANIHSLGSNKFPVSRAPASAPPGFSGPARAPPPGFTERIIDPTSDMYSGGYSLEHSSLSRNTYQANSQMNIGNASDIEFMDPAILAVGKGRLPGGHNSVGLDMRSRFTQQMYGYENEAQDLLMQRSLNSHKNQNLRYAEMGGNFSSHPDYYGSPKNISPFSQFSRPQSRNQFSNGNWDGWNEVQGMNELTMTELLRSERMGINNLFNGYEDSKYRMAGSSDLYNQTYRI</sequence>
<dbReference type="Pfam" id="PF14570">
    <property type="entry name" value="zf-RING_4"/>
    <property type="match status" value="1"/>
</dbReference>
<keyword evidence="1" id="KW-0479">Metal-binding</keyword>
<keyword evidence="7" id="KW-1185">Reference proteome</keyword>
<dbReference type="SMART" id="SM00360">
    <property type="entry name" value="RRM"/>
    <property type="match status" value="1"/>
</dbReference>
<reference evidence="6" key="1">
    <citation type="submission" date="2023-02" db="EMBL/GenBank/DDBJ databases">
        <title>Genome of toxic invasive species Heracleum sosnowskyi carries increased number of genes despite the absence of recent whole-genome duplications.</title>
        <authorList>
            <person name="Schelkunov M."/>
            <person name="Shtratnikova V."/>
            <person name="Makarenko M."/>
            <person name="Klepikova A."/>
            <person name="Omelchenko D."/>
            <person name="Novikova G."/>
            <person name="Obukhova E."/>
            <person name="Bogdanov V."/>
            <person name="Penin A."/>
            <person name="Logacheva M."/>
        </authorList>
    </citation>
    <scope>NUCLEOTIDE SEQUENCE</scope>
    <source>
        <strain evidence="6">Hsosn_3</strain>
        <tissue evidence="6">Leaf</tissue>
    </source>
</reference>
<dbReference type="SUPFAM" id="SSF54928">
    <property type="entry name" value="RNA-binding domain, RBD"/>
    <property type="match status" value="1"/>
</dbReference>
<dbReference type="SUPFAM" id="SSF57850">
    <property type="entry name" value="RING/U-box"/>
    <property type="match status" value="1"/>
</dbReference>
<accession>A0AAD8J1F1</accession>
<reference evidence="6" key="2">
    <citation type="submission" date="2023-05" db="EMBL/GenBank/DDBJ databases">
        <authorList>
            <person name="Schelkunov M.I."/>
        </authorList>
    </citation>
    <scope>NUCLEOTIDE SEQUENCE</scope>
    <source>
        <strain evidence="6">Hsosn_3</strain>
        <tissue evidence="6">Leaf</tissue>
    </source>
</reference>
<comment type="caution">
    <text evidence="6">The sequence shown here is derived from an EMBL/GenBank/DDBJ whole genome shotgun (WGS) entry which is preliminary data.</text>
</comment>
<dbReference type="CDD" id="cd16618">
    <property type="entry name" value="mRING-HC-C4C4_CNOT4"/>
    <property type="match status" value="1"/>
</dbReference>
<proteinExistence type="predicted"/>
<feature type="region of interest" description="Disordered" evidence="3">
    <location>
        <begin position="325"/>
        <end position="355"/>
    </location>
</feature>
<dbReference type="Pfam" id="PF00076">
    <property type="entry name" value="RRM_1"/>
    <property type="match status" value="1"/>
</dbReference>
<dbReference type="GO" id="GO:0003723">
    <property type="term" value="F:RNA binding"/>
    <property type="evidence" value="ECO:0007669"/>
    <property type="project" value="UniProtKB-UniRule"/>
</dbReference>
<feature type="domain" description="RRM" evidence="5">
    <location>
        <begin position="109"/>
        <end position="195"/>
    </location>
</feature>
<dbReference type="GO" id="GO:0008270">
    <property type="term" value="F:zinc ion binding"/>
    <property type="evidence" value="ECO:0007669"/>
    <property type="project" value="UniProtKB-KW"/>
</dbReference>
<dbReference type="GO" id="GO:0016567">
    <property type="term" value="P:protein ubiquitination"/>
    <property type="evidence" value="ECO:0007669"/>
    <property type="project" value="TreeGrafter"/>
</dbReference>
<feature type="region of interest" description="Disordered" evidence="3">
    <location>
        <begin position="300"/>
        <end position="319"/>
    </location>
</feature>
<organism evidence="6 7">
    <name type="scientific">Heracleum sosnowskyi</name>
    <dbReference type="NCBI Taxonomy" id="360622"/>
    <lineage>
        <taxon>Eukaryota</taxon>
        <taxon>Viridiplantae</taxon>
        <taxon>Streptophyta</taxon>
        <taxon>Embryophyta</taxon>
        <taxon>Tracheophyta</taxon>
        <taxon>Spermatophyta</taxon>
        <taxon>Magnoliopsida</taxon>
        <taxon>eudicotyledons</taxon>
        <taxon>Gunneridae</taxon>
        <taxon>Pentapetalae</taxon>
        <taxon>asterids</taxon>
        <taxon>campanulids</taxon>
        <taxon>Apiales</taxon>
        <taxon>Apiaceae</taxon>
        <taxon>Apioideae</taxon>
        <taxon>apioid superclade</taxon>
        <taxon>Tordylieae</taxon>
        <taxon>Tordyliinae</taxon>
        <taxon>Heracleum</taxon>
    </lineage>
</organism>
<dbReference type="PANTHER" id="PTHR12603">
    <property type="entry name" value="CCR4-NOT TRANSCRIPTION COMPLEX RELATED"/>
    <property type="match status" value="1"/>
</dbReference>
<evidence type="ECO:0000256" key="3">
    <source>
        <dbReference type="SAM" id="MobiDB-lite"/>
    </source>
</evidence>
<feature type="compositionally biased region" description="Polar residues" evidence="3">
    <location>
        <begin position="327"/>
        <end position="355"/>
    </location>
</feature>
<keyword evidence="2" id="KW-0694">RNA-binding</keyword>
<dbReference type="GO" id="GO:0030014">
    <property type="term" value="C:CCR4-NOT complex"/>
    <property type="evidence" value="ECO:0007669"/>
    <property type="project" value="InterPro"/>
</dbReference>
<dbReference type="Proteomes" id="UP001237642">
    <property type="component" value="Unassembled WGS sequence"/>
</dbReference>
<feature type="region of interest" description="Disordered" evidence="3">
    <location>
        <begin position="810"/>
        <end position="829"/>
    </location>
</feature>
<dbReference type="GO" id="GO:0004842">
    <property type="term" value="F:ubiquitin-protein transferase activity"/>
    <property type="evidence" value="ECO:0007669"/>
    <property type="project" value="InterPro"/>
</dbReference>
<feature type="compositionally biased region" description="Low complexity" evidence="3">
    <location>
        <begin position="811"/>
        <end position="825"/>
    </location>
</feature>
<protein>
    <submittedName>
        <fullName evidence="6">CCR4-NOT transcription complex subunit 4</fullName>
    </submittedName>
</protein>
<keyword evidence="1" id="KW-0862">Zinc</keyword>
<dbReference type="PANTHER" id="PTHR12603:SF36">
    <property type="entry name" value="RNA BINDING (RRM_RBD_RNP MOTIFS) FAMILY PROTEIN"/>
    <property type="match status" value="1"/>
</dbReference>
<evidence type="ECO:0000313" key="7">
    <source>
        <dbReference type="Proteomes" id="UP001237642"/>
    </source>
</evidence>
<gene>
    <name evidence="6" type="ORF">POM88_013223</name>
</gene>
<keyword evidence="1" id="KW-0863">Zinc-finger</keyword>
<dbReference type="InterPro" id="IPR034261">
    <property type="entry name" value="CNOT4_RRM"/>
</dbReference>
<dbReference type="InterPro" id="IPR012677">
    <property type="entry name" value="Nucleotide-bd_a/b_plait_sf"/>
</dbReference>
<feature type="compositionally biased region" description="Low complexity" evidence="3">
    <location>
        <begin position="302"/>
        <end position="318"/>
    </location>
</feature>
<evidence type="ECO:0000259" key="4">
    <source>
        <dbReference type="PROSITE" id="PS50089"/>
    </source>
</evidence>
<dbReference type="InterPro" id="IPR039515">
    <property type="entry name" value="NOT4_mRING-HC-C4C4"/>
</dbReference>
<evidence type="ECO:0000259" key="5">
    <source>
        <dbReference type="PROSITE" id="PS50102"/>
    </source>
</evidence>
<dbReference type="Gene3D" id="3.30.70.330">
    <property type="match status" value="1"/>
</dbReference>
<name>A0AAD8J1F1_9APIA</name>
<dbReference type="InterPro" id="IPR039780">
    <property type="entry name" value="Mot2"/>
</dbReference>
<evidence type="ECO:0000313" key="6">
    <source>
        <dbReference type="EMBL" id="KAK1394167.1"/>
    </source>
</evidence>
<dbReference type="InterPro" id="IPR035979">
    <property type="entry name" value="RBD_domain_sf"/>
</dbReference>
<evidence type="ECO:0000256" key="2">
    <source>
        <dbReference type="PROSITE-ProRule" id="PRU00176"/>
    </source>
</evidence>
<feature type="region of interest" description="Disordered" evidence="3">
    <location>
        <begin position="556"/>
        <end position="575"/>
    </location>
</feature>
<dbReference type="PROSITE" id="PS50102">
    <property type="entry name" value="RRM"/>
    <property type="match status" value="1"/>
</dbReference>
<dbReference type="CDD" id="cd12438">
    <property type="entry name" value="RRM_CNOT4"/>
    <property type="match status" value="1"/>
</dbReference>
<dbReference type="PROSITE" id="PS50089">
    <property type="entry name" value="ZF_RING_2"/>
    <property type="match status" value="1"/>
</dbReference>
<evidence type="ECO:0000256" key="1">
    <source>
        <dbReference type="PROSITE-ProRule" id="PRU00175"/>
    </source>
</evidence>
<dbReference type="FunFam" id="3.30.70.330:FF:000161">
    <property type="entry name" value="RNA binding (RRM/RBD/RNP motifs) family protein"/>
    <property type="match status" value="1"/>
</dbReference>
<dbReference type="InterPro" id="IPR003954">
    <property type="entry name" value="RRM_euk-type"/>
</dbReference>
<dbReference type="InterPro" id="IPR000504">
    <property type="entry name" value="RRM_dom"/>
</dbReference>
<dbReference type="EMBL" id="JAUIZM010000003">
    <property type="protein sequence ID" value="KAK1394167.1"/>
    <property type="molecule type" value="Genomic_DNA"/>
</dbReference>
<feature type="domain" description="RING-type" evidence="4">
    <location>
        <begin position="9"/>
        <end position="57"/>
    </location>
</feature>
<dbReference type="Gene3D" id="3.30.40.10">
    <property type="entry name" value="Zinc/RING finger domain, C3HC4 (zinc finger)"/>
    <property type="match status" value="1"/>
</dbReference>